<dbReference type="SUPFAM" id="SSF53335">
    <property type="entry name" value="S-adenosyl-L-methionine-dependent methyltransferases"/>
    <property type="match status" value="1"/>
</dbReference>
<feature type="binding site" evidence="7">
    <location>
        <begin position="165"/>
        <end position="166"/>
    </location>
    <ligand>
        <name>S-adenosyl-L-methionine</name>
        <dbReference type="ChEBI" id="CHEBI:59789"/>
    </ligand>
</feature>
<keyword evidence="5" id="KW-0443">Lipid metabolism</keyword>
<dbReference type="Pfam" id="PF02353">
    <property type="entry name" value="CMAS"/>
    <property type="match status" value="1"/>
</dbReference>
<evidence type="ECO:0000256" key="7">
    <source>
        <dbReference type="PIRSR" id="PIRSR003085-2"/>
    </source>
</evidence>
<dbReference type="CDD" id="cd02440">
    <property type="entry name" value="AdoMet_MTases"/>
    <property type="match status" value="1"/>
</dbReference>
<dbReference type="PIRSF" id="PIRSF003085">
    <property type="entry name" value="CMAS"/>
    <property type="match status" value="1"/>
</dbReference>
<feature type="binding site" evidence="7">
    <location>
        <begin position="74"/>
        <end position="75"/>
    </location>
    <ligand>
        <name>S-adenosyl-L-methionine</name>
        <dbReference type="ChEBI" id="CHEBI:59789"/>
    </ligand>
</feature>
<dbReference type="KEGG" id="maic:MAIC_46910"/>
<dbReference type="InterPro" id="IPR050723">
    <property type="entry name" value="CFA/CMAS"/>
</dbReference>
<dbReference type="InterPro" id="IPR047672">
    <property type="entry name" value="CMAS_actinobact"/>
</dbReference>
<comment type="similarity">
    <text evidence="1">Belongs to the CFA/CMAS family.</text>
</comment>
<dbReference type="NCBIfam" id="NF040660">
    <property type="entry name" value="mycolic_MTase"/>
    <property type="match status" value="1"/>
</dbReference>
<keyword evidence="2" id="KW-0489">Methyltransferase</keyword>
<dbReference type="InterPro" id="IPR029063">
    <property type="entry name" value="SAM-dependent_MTases_sf"/>
</dbReference>
<dbReference type="AlphaFoldDB" id="A0AAD1MDR6"/>
<dbReference type="GO" id="GO:0008168">
    <property type="term" value="F:methyltransferase activity"/>
    <property type="evidence" value="ECO:0007669"/>
    <property type="project" value="UniProtKB-KW"/>
</dbReference>
<dbReference type="GO" id="GO:0008610">
    <property type="term" value="P:lipid biosynthetic process"/>
    <property type="evidence" value="ECO:0007669"/>
    <property type="project" value="InterPro"/>
</dbReference>
<keyword evidence="10" id="KW-1185">Reference proteome</keyword>
<evidence type="ECO:0000313" key="9">
    <source>
        <dbReference type="EMBL" id="BBX09888.1"/>
    </source>
</evidence>
<evidence type="ECO:0000256" key="6">
    <source>
        <dbReference type="PIRSR" id="PIRSR003085-1"/>
    </source>
</evidence>
<sequence length="332" mass="38056">MIEISLNGYTASDCYPRTEDGTPVTDTPRTTSPSSQWLSKSASQTRGSDKKEVQFHYDISNDFFKLWQDPTQTYSCAYFERDDMTLEEAQMAKVDLSLGKLGLEPGMTLLDIGCGWGSTIQRAVEKYDVNVIGLTLSENQKQHIEQNRFPNIDTTRSMEVRLQPWEEFDGKVDRIVSIGAFEHFGFNKYDDYFKKTFSWMPDDGVMLLHTIIIPEDEEIKAKKLPLTMSRVRFIKFIMDEIYPGGRLPLASMVRQHAVTAGYNVTREQHLQAHYARTLDTWAANLEAKKDQAIAITSEEIYERFDKYLTGCADLFRNGYTDICQFTCEKAIG</sequence>
<proteinExistence type="inferred from homology"/>
<feature type="active site" evidence="6">
    <location>
        <position position="311"/>
    </location>
</feature>
<protein>
    <submittedName>
        <fullName evidence="9">Cyclopropane-fatty-acyl-phospholipid synthase</fullName>
    </submittedName>
</protein>
<evidence type="ECO:0000256" key="3">
    <source>
        <dbReference type="ARBA" id="ARBA00022679"/>
    </source>
</evidence>
<keyword evidence="4" id="KW-0949">S-adenosyl-L-methionine</keyword>
<evidence type="ECO:0000256" key="5">
    <source>
        <dbReference type="ARBA" id="ARBA00023098"/>
    </source>
</evidence>
<feature type="region of interest" description="Disordered" evidence="8">
    <location>
        <begin position="13"/>
        <end position="45"/>
    </location>
</feature>
<feature type="binding site" evidence="7">
    <location>
        <begin position="135"/>
        <end position="140"/>
    </location>
    <ligand>
        <name>S-adenosyl-L-methionine</name>
        <dbReference type="ChEBI" id="CHEBI:59789"/>
    </ligand>
</feature>
<feature type="binding site" evidence="7">
    <location>
        <begin position="109"/>
        <end position="117"/>
    </location>
    <ligand>
        <name>S-adenosyl-L-methionine</name>
        <dbReference type="ChEBI" id="CHEBI:59789"/>
    </ligand>
</feature>
<evidence type="ECO:0000256" key="8">
    <source>
        <dbReference type="SAM" id="MobiDB-lite"/>
    </source>
</evidence>
<dbReference type="PANTHER" id="PTHR43667">
    <property type="entry name" value="CYCLOPROPANE-FATTY-ACYL-PHOSPHOLIPID SYNTHASE"/>
    <property type="match status" value="1"/>
</dbReference>
<name>A0AAD1MDR6_9MYCO</name>
<dbReference type="EMBL" id="AP022561">
    <property type="protein sequence ID" value="BBX09888.1"/>
    <property type="molecule type" value="Genomic_DNA"/>
</dbReference>
<evidence type="ECO:0000256" key="2">
    <source>
        <dbReference type="ARBA" id="ARBA00022603"/>
    </source>
</evidence>
<dbReference type="Proteomes" id="UP000467327">
    <property type="component" value="Chromosome"/>
</dbReference>
<feature type="compositionally biased region" description="Polar residues" evidence="8">
    <location>
        <begin position="24"/>
        <end position="45"/>
    </location>
</feature>
<dbReference type="Gene3D" id="3.40.50.150">
    <property type="entry name" value="Vaccinia Virus protein VP39"/>
    <property type="match status" value="1"/>
</dbReference>
<organism evidence="9 10">
    <name type="scientific">Mycolicibacterium aichiense</name>
    <dbReference type="NCBI Taxonomy" id="1799"/>
    <lineage>
        <taxon>Bacteria</taxon>
        <taxon>Bacillati</taxon>
        <taxon>Actinomycetota</taxon>
        <taxon>Actinomycetes</taxon>
        <taxon>Mycobacteriales</taxon>
        <taxon>Mycobacteriaceae</taxon>
        <taxon>Mycolicibacterium</taxon>
    </lineage>
</organism>
<reference evidence="9 10" key="1">
    <citation type="journal article" date="2019" name="Emerg. Microbes Infect.">
        <title>Comprehensive subspecies identification of 175 nontuberculous mycobacteria species based on 7547 genomic profiles.</title>
        <authorList>
            <person name="Matsumoto Y."/>
            <person name="Kinjo T."/>
            <person name="Motooka D."/>
            <person name="Nabeya D."/>
            <person name="Jung N."/>
            <person name="Uechi K."/>
            <person name="Horii T."/>
            <person name="Iida T."/>
            <person name="Fujita J."/>
            <person name="Nakamura S."/>
        </authorList>
    </citation>
    <scope>NUCLEOTIDE SEQUENCE [LARGE SCALE GENOMIC DNA]</scope>
    <source>
        <strain evidence="9 10">JCM 6376</strain>
    </source>
</reference>
<keyword evidence="3" id="KW-0808">Transferase</keyword>
<accession>A0AAD1MDR6</accession>
<gene>
    <name evidence="9" type="ORF">MAIC_46910</name>
</gene>
<dbReference type="PANTHER" id="PTHR43667:SF1">
    <property type="entry name" value="CYCLOPROPANE-FATTY-ACYL-PHOSPHOLIPID SYNTHASE"/>
    <property type="match status" value="1"/>
</dbReference>
<evidence type="ECO:0000313" key="10">
    <source>
        <dbReference type="Proteomes" id="UP000467327"/>
    </source>
</evidence>
<dbReference type="InterPro" id="IPR003333">
    <property type="entry name" value="CMAS"/>
</dbReference>
<dbReference type="FunFam" id="3.40.50.150:FF:000115">
    <property type="entry name" value="Cyclopropane mycolic acid synthase 1"/>
    <property type="match status" value="1"/>
</dbReference>
<evidence type="ECO:0000256" key="1">
    <source>
        <dbReference type="ARBA" id="ARBA00010815"/>
    </source>
</evidence>
<dbReference type="GO" id="GO:0032259">
    <property type="term" value="P:methylation"/>
    <property type="evidence" value="ECO:0007669"/>
    <property type="project" value="UniProtKB-KW"/>
</dbReference>
<evidence type="ECO:0000256" key="4">
    <source>
        <dbReference type="ARBA" id="ARBA00022691"/>
    </source>
</evidence>